<organism evidence="1 2">
    <name type="scientific">Erythrobacter rubeus</name>
    <dbReference type="NCBI Taxonomy" id="2760803"/>
    <lineage>
        <taxon>Bacteria</taxon>
        <taxon>Pseudomonadati</taxon>
        <taxon>Pseudomonadota</taxon>
        <taxon>Alphaproteobacteria</taxon>
        <taxon>Sphingomonadales</taxon>
        <taxon>Erythrobacteraceae</taxon>
        <taxon>Erythrobacter/Porphyrobacter group</taxon>
        <taxon>Erythrobacter</taxon>
    </lineage>
</organism>
<gene>
    <name evidence="1" type="ORF">IB285_10595</name>
</gene>
<comment type="caution">
    <text evidence="1">The sequence shown here is derived from an EMBL/GenBank/DDBJ whole genome shotgun (WGS) entry which is preliminary data.</text>
</comment>
<evidence type="ECO:0000313" key="1">
    <source>
        <dbReference type="EMBL" id="MBD2842705.1"/>
    </source>
</evidence>
<protein>
    <submittedName>
        <fullName evidence="1">HK97 gp10 family phage protein</fullName>
    </submittedName>
</protein>
<dbReference type="Proteomes" id="UP000635384">
    <property type="component" value="Unassembled WGS sequence"/>
</dbReference>
<evidence type="ECO:0000313" key="2">
    <source>
        <dbReference type="Proteomes" id="UP000635384"/>
    </source>
</evidence>
<name>A0ABR8KTM2_9SPHN</name>
<reference evidence="1 2" key="1">
    <citation type="submission" date="2020-09" db="EMBL/GenBank/DDBJ databases">
        <authorList>
            <person name="Yoon J.-W."/>
        </authorList>
    </citation>
    <scope>NUCLEOTIDE SEQUENCE [LARGE SCALE GENOMIC DNA]</scope>
    <source>
        <strain evidence="1 2">KMU-140</strain>
    </source>
</reference>
<sequence length="135" mass="14748">MNFRLDGLVEMIATVQRIAKPVNDERIGENAAAALEPIAEEARRLVPKDSGDLYQTIGVSNELADYETDGKAVFVGVLRAGADNGYAHVFYAHFIEFGTVTNRAQPFMAPAIFKYQDLVFDILAVKVGEDILGAI</sequence>
<dbReference type="Pfam" id="PF04883">
    <property type="entry name" value="HK97-gp10_like"/>
    <property type="match status" value="1"/>
</dbReference>
<dbReference type="EMBL" id="JACXLC010000001">
    <property type="protein sequence ID" value="MBD2842705.1"/>
    <property type="molecule type" value="Genomic_DNA"/>
</dbReference>
<accession>A0ABR8KTM2</accession>
<proteinExistence type="predicted"/>
<dbReference type="RefSeq" id="WP_190788146.1">
    <property type="nucleotide sequence ID" value="NZ_JACXLC010000001.1"/>
</dbReference>
<keyword evidence="2" id="KW-1185">Reference proteome</keyword>
<dbReference type="InterPro" id="IPR010064">
    <property type="entry name" value="HK97-gp10_tail"/>
</dbReference>
<dbReference type="NCBIfam" id="TIGR01725">
    <property type="entry name" value="phge_HK97_gp10"/>
    <property type="match status" value="1"/>
</dbReference>